<dbReference type="SUPFAM" id="SSF56796">
    <property type="entry name" value="Dehydroquinate synthase-like"/>
    <property type="match status" value="1"/>
</dbReference>
<evidence type="ECO:0000256" key="1">
    <source>
        <dbReference type="ARBA" id="ARBA00001962"/>
    </source>
</evidence>
<evidence type="ECO:0000256" key="3">
    <source>
        <dbReference type="ARBA" id="ARBA00023002"/>
    </source>
</evidence>
<evidence type="ECO:0000259" key="4">
    <source>
        <dbReference type="Pfam" id="PF00465"/>
    </source>
</evidence>
<dbReference type="EMBL" id="BSPO01000002">
    <property type="protein sequence ID" value="GLS82682.1"/>
    <property type="molecule type" value="Genomic_DNA"/>
</dbReference>
<dbReference type="GO" id="GO:0008106">
    <property type="term" value="F:alcohol dehydrogenase (NADP+) activity"/>
    <property type="evidence" value="ECO:0007669"/>
    <property type="project" value="TreeGrafter"/>
</dbReference>
<protein>
    <submittedName>
        <fullName evidence="6">NADH-dependent alcohol dehydrogenase</fullName>
    </submittedName>
</protein>
<dbReference type="InterPro" id="IPR001670">
    <property type="entry name" value="ADH_Fe/GldA"/>
</dbReference>
<dbReference type="CDD" id="cd08187">
    <property type="entry name" value="BDH"/>
    <property type="match status" value="1"/>
</dbReference>
<dbReference type="Proteomes" id="UP001157439">
    <property type="component" value="Unassembled WGS sequence"/>
</dbReference>
<dbReference type="AlphaFoldDB" id="A0AA37WW01"/>
<proteinExistence type="inferred from homology"/>
<comment type="similarity">
    <text evidence="2">Belongs to the iron-containing alcohol dehydrogenase family.</text>
</comment>
<dbReference type="Pfam" id="PF00465">
    <property type="entry name" value="Fe-ADH"/>
    <property type="match status" value="1"/>
</dbReference>
<feature type="domain" description="Alcohol dehydrogenase iron-type/glycerol dehydrogenase GldA" evidence="4">
    <location>
        <begin position="8"/>
        <end position="173"/>
    </location>
</feature>
<dbReference type="InterPro" id="IPR056798">
    <property type="entry name" value="ADH_Fe_C"/>
</dbReference>
<dbReference type="PANTHER" id="PTHR43633:SF1">
    <property type="entry name" value="ALCOHOL DEHYDROGENASE YQHD"/>
    <property type="match status" value="1"/>
</dbReference>
<dbReference type="FunFam" id="3.40.50.1970:FF:000003">
    <property type="entry name" value="Alcohol dehydrogenase, iron-containing"/>
    <property type="match status" value="1"/>
</dbReference>
<sequence>MKFSYVNPTVIEFGQRQIASVTNHIAKHHKVLVIYGGGSIKRNGVYDQVEQALQEHQWTEFAGVEPNPTVETLDKAVALVKEQQLDYILAVGGGSVIDGAKYVAAAACYDGDGWDILEHKHTITEAIPLGAVLTLPATGSESNSGSVVTKRATKAKLAFLSPYVQPKFAVMDPDVMKTLPDRQLINGIVDAWVHVCEQYLTHTSKAYVQDGYAEALLKSLKSLAQDFDKRDSDDWRANLMWTANQALNGLIGSGVAQDWATHAIGHELTALYGVDHARSLAIIQPSLLRNQMATKQAKLEQMGIEVFGLEHSADLAERTVAAIEAFYHSLEVATSLTQYNGTREQAIDDVVQQLELHGMKALGESQAITLNHSRQILENAIA</sequence>
<dbReference type="PANTHER" id="PTHR43633">
    <property type="entry name" value="ALCOHOL DEHYDROGENASE YQHD"/>
    <property type="match status" value="1"/>
</dbReference>
<dbReference type="InterPro" id="IPR044731">
    <property type="entry name" value="BDH-like"/>
</dbReference>
<evidence type="ECO:0000313" key="6">
    <source>
        <dbReference type="EMBL" id="GLS82682.1"/>
    </source>
</evidence>
<evidence type="ECO:0000313" key="7">
    <source>
        <dbReference type="Proteomes" id="UP001157439"/>
    </source>
</evidence>
<dbReference type="GO" id="GO:1990002">
    <property type="term" value="F:methylglyoxal reductase (NADPH) (acetol producing) activity"/>
    <property type="evidence" value="ECO:0007669"/>
    <property type="project" value="TreeGrafter"/>
</dbReference>
<dbReference type="GO" id="GO:1990362">
    <property type="term" value="F:butanol dehydrogenase (NAD+) activity"/>
    <property type="evidence" value="ECO:0007669"/>
    <property type="project" value="InterPro"/>
</dbReference>
<dbReference type="GO" id="GO:0046872">
    <property type="term" value="F:metal ion binding"/>
    <property type="evidence" value="ECO:0007669"/>
    <property type="project" value="InterPro"/>
</dbReference>
<keyword evidence="7" id="KW-1185">Reference proteome</keyword>
<dbReference type="RefSeq" id="WP_095498897.1">
    <property type="nucleotide sequence ID" value="NZ_BSPO01000002.1"/>
</dbReference>
<feature type="domain" description="Fe-containing alcohol dehydrogenase-like C-terminal" evidence="5">
    <location>
        <begin position="185"/>
        <end position="352"/>
    </location>
</feature>
<comment type="caution">
    <text evidence="6">The sequence shown here is derived from an EMBL/GenBank/DDBJ whole genome shotgun (WGS) entry which is preliminary data.</text>
</comment>
<dbReference type="Gene3D" id="3.40.50.1970">
    <property type="match status" value="1"/>
</dbReference>
<reference evidence="6 7" key="1">
    <citation type="journal article" date="2014" name="Int. J. Syst. Evol. Microbiol.">
        <title>Complete genome sequence of Corynebacterium casei LMG S-19264T (=DSM 44701T), isolated from a smear-ripened cheese.</title>
        <authorList>
            <consortium name="US DOE Joint Genome Institute (JGI-PGF)"/>
            <person name="Walter F."/>
            <person name="Albersmeier A."/>
            <person name="Kalinowski J."/>
            <person name="Ruckert C."/>
        </authorList>
    </citation>
    <scope>NUCLEOTIDE SEQUENCE [LARGE SCALE GENOMIC DNA]</scope>
    <source>
        <strain evidence="6 7">NBRC 112785</strain>
    </source>
</reference>
<gene>
    <name evidence="6" type="ORF">GCM10007894_06590</name>
</gene>
<organism evidence="6 7">
    <name type="scientific">Paraferrimonas haliotis</name>
    <dbReference type="NCBI Taxonomy" id="2013866"/>
    <lineage>
        <taxon>Bacteria</taxon>
        <taxon>Pseudomonadati</taxon>
        <taxon>Pseudomonadota</taxon>
        <taxon>Gammaproteobacteria</taxon>
        <taxon>Alteromonadales</taxon>
        <taxon>Ferrimonadaceae</taxon>
        <taxon>Paraferrimonas</taxon>
    </lineage>
</organism>
<dbReference type="Gene3D" id="1.20.1090.10">
    <property type="entry name" value="Dehydroquinate synthase-like - alpha domain"/>
    <property type="match status" value="1"/>
</dbReference>
<comment type="cofactor">
    <cofactor evidence="1">
        <name>Fe cation</name>
        <dbReference type="ChEBI" id="CHEBI:24875"/>
    </cofactor>
</comment>
<accession>A0AA37WW01</accession>
<evidence type="ECO:0000259" key="5">
    <source>
        <dbReference type="Pfam" id="PF25137"/>
    </source>
</evidence>
<keyword evidence="3" id="KW-0560">Oxidoreductase</keyword>
<evidence type="ECO:0000256" key="2">
    <source>
        <dbReference type="ARBA" id="ARBA00007358"/>
    </source>
</evidence>
<name>A0AA37WW01_9GAMM</name>
<dbReference type="Pfam" id="PF25137">
    <property type="entry name" value="ADH_Fe_C"/>
    <property type="match status" value="1"/>
</dbReference>
<dbReference type="GO" id="GO:0005829">
    <property type="term" value="C:cytosol"/>
    <property type="evidence" value="ECO:0007669"/>
    <property type="project" value="TreeGrafter"/>
</dbReference>